<evidence type="ECO:0000313" key="2">
    <source>
        <dbReference type="EMBL" id="GJN33650.1"/>
    </source>
</evidence>
<reference evidence="2" key="1">
    <citation type="journal article" date="2018" name="DNA Res.">
        <title>Multiple hybrid de novo genome assembly of finger millet, an orphan allotetraploid crop.</title>
        <authorList>
            <person name="Hatakeyama M."/>
            <person name="Aluri S."/>
            <person name="Balachadran M.T."/>
            <person name="Sivarajan S.R."/>
            <person name="Patrignani A."/>
            <person name="Gruter S."/>
            <person name="Poveda L."/>
            <person name="Shimizu-Inatsugi R."/>
            <person name="Baeten J."/>
            <person name="Francoijs K.J."/>
            <person name="Nataraja K.N."/>
            <person name="Reddy Y.A.N."/>
            <person name="Phadnis S."/>
            <person name="Ravikumar R.L."/>
            <person name="Schlapbach R."/>
            <person name="Sreeman S.M."/>
            <person name="Shimizu K.K."/>
        </authorList>
    </citation>
    <scope>NUCLEOTIDE SEQUENCE</scope>
</reference>
<evidence type="ECO:0000313" key="3">
    <source>
        <dbReference type="Proteomes" id="UP001054889"/>
    </source>
</evidence>
<protein>
    <recommendedName>
        <fullName evidence="4">Ubiquitin-like domain-containing protein</fullName>
    </recommendedName>
</protein>
<comment type="caution">
    <text evidence="2">The sequence shown here is derived from an EMBL/GenBank/DDBJ whole genome shotgun (WGS) entry which is preliminary data.</text>
</comment>
<dbReference type="EMBL" id="BQKI01000085">
    <property type="protein sequence ID" value="GJN33650.1"/>
    <property type="molecule type" value="Genomic_DNA"/>
</dbReference>
<feature type="compositionally biased region" description="Low complexity" evidence="1">
    <location>
        <begin position="86"/>
        <end position="96"/>
    </location>
</feature>
<reference evidence="2" key="2">
    <citation type="submission" date="2021-12" db="EMBL/GenBank/DDBJ databases">
        <title>Resequencing data analysis of finger millet.</title>
        <authorList>
            <person name="Hatakeyama M."/>
            <person name="Aluri S."/>
            <person name="Balachadran M.T."/>
            <person name="Sivarajan S.R."/>
            <person name="Poveda L."/>
            <person name="Shimizu-Inatsugi R."/>
            <person name="Schlapbach R."/>
            <person name="Sreeman S.M."/>
            <person name="Shimizu K.K."/>
        </authorList>
    </citation>
    <scope>NUCLEOTIDE SEQUENCE</scope>
</reference>
<proteinExistence type="predicted"/>
<keyword evidence="3" id="KW-1185">Reference proteome</keyword>
<evidence type="ECO:0008006" key="4">
    <source>
        <dbReference type="Google" id="ProtNLM"/>
    </source>
</evidence>
<feature type="region of interest" description="Disordered" evidence="1">
    <location>
        <begin position="85"/>
        <end position="106"/>
    </location>
</feature>
<accession>A0AAV5FFC0</accession>
<evidence type="ECO:0000256" key="1">
    <source>
        <dbReference type="SAM" id="MobiDB-lite"/>
    </source>
</evidence>
<organism evidence="2 3">
    <name type="scientific">Eleusine coracana subsp. coracana</name>
    <dbReference type="NCBI Taxonomy" id="191504"/>
    <lineage>
        <taxon>Eukaryota</taxon>
        <taxon>Viridiplantae</taxon>
        <taxon>Streptophyta</taxon>
        <taxon>Embryophyta</taxon>
        <taxon>Tracheophyta</taxon>
        <taxon>Spermatophyta</taxon>
        <taxon>Magnoliopsida</taxon>
        <taxon>Liliopsida</taxon>
        <taxon>Poales</taxon>
        <taxon>Poaceae</taxon>
        <taxon>PACMAD clade</taxon>
        <taxon>Chloridoideae</taxon>
        <taxon>Cynodonteae</taxon>
        <taxon>Eleusininae</taxon>
        <taxon>Eleusine</taxon>
    </lineage>
</organism>
<gene>
    <name evidence="2" type="primary">gb22271</name>
    <name evidence="2" type="ORF">PR202_gb22271</name>
</gene>
<dbReference type="AlphaFoldDB" id="A0AAV5FFC0"/>
<dbReference type="Proteomes" id="UP001054889">
    <property type="component" value="Unassembled WGS sequence"/>
</dbReference>
<name>A0AAV5FFC0_ELECO</name>
<sequence>MPDDYQKLIQIQQRHLSSRAGRRTKIPELYASTKWSLQNHLCSRIVSSTQTTSHEMGRSLSLMEVGFFDTVEEIKQKLQSRRGWPAAAIQQQQQQEAKGREGEQEGAARAACDRGVAVRRAGRVEVAVCARAAVSALRAELEVEAGFPLPRDGGYFFIHRQSVMDEARSFEWHGVASGDEVVVFDGSVTRGPAYC</sequence>